<protein>
    <submittedName>
        <fullName evidence="3">Uncharacterized protein</fullName>
    </submittedName>
</protein>
<keyword evidence="2" id="KW-1133">Transmembrane helix</keyword>
<keyword evidence="2" id="KW-0812">Transmembrane</keyword>
<gene>
    <name evidence="3" type="ORF">TBRA_LOCUS5459</name>
</gene>
<evidence type="ECO:0000313" key="4">
    <source>
        <dbReference type="Proteomes" id="UP000479190"/>
    </source>
</evidence>
<reference evidence="3 4" key="1">
    <citation type="submission" date="2020-02" db="EMBL/GenBank/DDBJ databases">
        <authorList>
            <person name="Ferguson B K."/>
        </authorList>
    </citation>
    <scope>NUCLEOTIDE SEQUENCE [LARGE SCALE GENOMIC DNA]</scope>
</reference>
<keyword evidence="2" id="KW-0472">Membrane</keyword>
<evidence type="ECO:0000256" key="1">
    <source>
        <dbReference type="SAM" id="MobiDB-lite"/>
    </source>
</evidence>
<sequence length="179" mass="20462">MNSINTTIIAKYVDSISTKSTSANFIHSYFNNRFHQGCTCPERESYSSSKARAKRDPKESNQAKERVGTYKVDEGSQSKYVVRSHHCTTIPIRKNSDYLSQVSQRDANLTITKIDLNSRTQFRSQQGIISLKYIGACCHLIRMMQQFETNGFVTFSILILTLFTVKLPLLTARLRPIRI</sequence>
<keyword evidence="4" id="KW-1185">Reference proteome</keyword>
<feature type="compositionally biased region" description="Basic and acidic residues" evidence="1">
    <location>
        <begin position="54"/>
        <end position="69"/>
    </location>
</feature>
<accession>A0A6H5IFN8</accession>
<organism evidence="3 4">
    <name type="scientific">Trichogramma brassicae</name>
    <dbReference type="NCBI Taxonomy" id="86971"/>
    <lineage>
        <taxon>Eukaryota</taxon>
        <taxon>Metazoa</taxon>
        <taxon>Ecdysozoa</taxon>
        <taxon>Arthropoda</taxon>
        <taxon>Hexapoda</taxon>
        <taxon>Insecta</taxon>
        <taxon>Pterygota</taxon>
        <taxon>Neoptera</taxon>
        <taxon>Endopterygota</taxon>
        <taxon>Hymenoptera</taxon>
        <taxon>Apocrita</taxon>
        <taxon>Proctotrupomorpha</taxon>
        <taxon>Chalcidoidea</taxon>
        <taxon>Trichogrammatidae</taxon>
        <taxon>Trichogramma</taxon>
    </lineage>
</organism>
<evidence type="ECO:0000256" key="2">
    <source>
        <dbReference type="SAM" id="Phobius"/>
    </source>
</evidence>
<dbReference type="EMBL" id="CADCXV010000715">
    <property type="protein sequence ID" value="CAB0033561.1"/>
    <property type="molecule type" value="Genomic_DNA"/>
</dbReference>
<dbReference type="AlphaFoldDB" id="A0A6H5IFN8"/>
<name>A0A6H5IFN8_9HYME</name>
<feature type="region of interest" description="Disordered" evidence="1">
    <location>
        <begin position="45"/>
        <end position="69"/>
    </location>
</feature>
<dbReference type="Proteomes" id="UP000479190">
    <property type="component" value="Unassembled WGS sequence"/>
</dbReference>
<feature type="transmembrane region" description="Helical" evidence="2">
    <location>
        <begin position="151"/>
        <end position="170"/>
    </location>
</feature>
<evidence type="ECO:0000313" key="3">
    <source>
        <dbReference type="EMBL" id="CAB0033561.1"/>
    </source>
</evidence>
<proteinExistence type="predicted"/>